<evidence type="ECO:0000256" key="1">
    <source>
        <dbReference type="SAM" id="MobiDB-lite"/>
    </source>
</evidence>
<dbReference type="EMBL" id="GBRH01240493">
    <property type="protein sequence ID" value="JAD57402.1"/>
    <property type="molecule type" value="Transcribed_RNA"/>
</dbReference>
<feature type="region of interest" description="Disordered" evidence="1">
    <location>
        <begin position="26"/>
        <end position="93"/>
    </location>
</feature>
<dbReference type="AlphaFoldDB" id="A0A0A9BDL8"/>
<accession>A0A0A9BDL8</accession>
<reference evidence="2" key="1">
    <citation type="submission" date="2014-09" db="EMBL/GenBank/DDBJ databases">
        <authorList>
            <person name="Magalhaes I.L.F."/>
            <person name="Oliveira U."/>
            <person name="Santos F.R."/>
            <person name="Vidigal T.H.D.A."/>
            <person name="Brescovit A.D."/>
            <person name="Santos A.J."/>
        </authorList>
    </citation>
    <scope>NUCLEOTIDE SEQUENCE</scope>
    <source>
        <tissue evidence="2">Shoot tissue taken approximately 20 cm above the soil surface</tissue>
    </source>
</reference>
<evidence type="ECO:0000313" key="2">
    <source>
        <dbReference type="EMBL" id="JAD57402.1"/>
    </source>
</evidence>
<name>A0A0A9BDL8_ARUDO</name>
<reference evidence="2" key="2">
    <citation type="journal article" date="2015" name="Data Brief">
        <title>Shoot transcriptome of the giant reed, Arundo donax.</title>
        <authorList>
            <person name="Barrero R.A."/>
            <person name="Guerrero F.D."/>
            <person name="Moolhuijzen P."/>
            <person name="Goolsby J.A."/>
            <person name="Tidwell J."/>
            <person name="Bellgard S.E."/>
            <person name="Bellgard M.I."/>
        </authorList>
    </citation>
    <scope>NUCLEOTIDE SEQUENCE</scope>
    <source>
        <tissue evidence="2">Shoot tissue taken approximately 20 cm above the soil surface</tissue>
    </source>
</reference>
<sequence length="125" mass="13008">MPPSSFLLAPAPSSSSLVRVRRASCPLPSDLPQLHAARNTSNRLSSQPWTCNGPPQAPPRTPPASSAEPHRHPHSSLHAARNPLKSNPQIAPVPLLLAPGRGAVQSAAAMRCSTAGESHSLLLAS</sequence>
<proteinExistence type="predicted"/>
<organism evidence="2">
    <name type="scientific">Arundo donax</name>
    <name type="common">Giant reed</name>
    <name type="synonym">Donax arundinaceus</name>
    <dbReference type="NCBI Taxonomy" id="35708"/>
    <lineage>
        <taxon>Eukaryota</taxon>
        <taxon>Viridiplantae</taxon>
        <taxon>Streptophyta</taxon>
        <taxon>Embryophyta</taxon>
        <taxon>Tracheophyta</taxon>
        <taxon>Spermatophyta</taxon>
        <taxon>Magnoliopsida</taxon>
        <taxon>Liliopsida</taxon>
        <taxon>Poales</taxon>
        <taxon>Poaceae</taxon>
        <taxon>PACMAD clade</taxon>
        <taxon>Arundinoideae</taxon>
        <taxon>Arundineae</taxon>
        <taxon>Arundo</taxon>
    </lineage>
</organism>
<feature type="compositionally biased region" description="Polar residues" evidence="1">
    <location>
        <begin position="38"/>
        <end position="50"/>
    </location>
</feature>
<protein>
    <submittedName>
        <fullName evidence="2">Uncharacterized protein</fullName>
    </submittedName>
</protein>